<evidence type="ECO:0000259" key="5">
    <source>
        <dbReference type="PROSITE" id="PS50961"/>
    </source>
</evidence>
<feature type="compositionally biased region" description="Basic and acidic residues" evidence="4">
    <location>
        <begin position="172"/>
        <end position="203"/>
    </location>
</feature>
<dbReference type="InterPro" id="IPR036390">
    <property type="entry name" value="WH_DNA-bd_sf"/>
</dbReference>
<evidence type="ECO:0000256" key="4">
    <source>
        <dbReference type="SAM" id="MobiDB-lite"/>
    </source>
</evidence>
<dbReference type="EMBL" id="KQ435728">
    <property type="protein sequence ID" value="KOX77768.1"/>
    <property type="molecule type" value="Genomic_DNA"/>
</dbReference>
<dbReference type="InterPro" id="IPR006607">
    <property type="entry name" value="DM15"/>
</dbReference>
<dbReference type="SMART" id="SM00715">
    <property type="entry name" value="LA"/>
    <property type="match status" value="1"/>
</dbReference>
<evidence type="ECO:0000256" key="3">
    <source>
        <dbReference type="PROSITE-ProRule" id="PRU00332"/>
    </source>
</evidence>
<dbReference type="InterPro" id="IPR006630">
    <property type="entry name" value="La_HTH"/>
</dbReference>
<feature type="compositionally biased region" description="Basic and acidic residues" evidence="4">
    <location>
        <begin position="873"/>
        <end position="896"/>
    </location>
</feature>
<dbReference type="AlphaFoldDB" id="A0A0N0BIJ3"/>
<feature type="compositionally biased region" description="Basic and acidic residues" evidence="4">
    <location>
        <begin position="612"/>
        <end position="627"/>
    </location>
</feature>
<dbReference type="GO" id="GO:0048255">
    <property type="term" value="P:mRNA stabilization"/>
    <property type="evidence" value="ECO:0007669"/>
    <property type="project" value="InterPro"/>
</dbReference>
<evidence type="ECO:0000313" key="7">
    <source>
        <dbReference type="Proteomes" id="UP000053105"/>
    </source>
</evidence>
<dbReference type="PANTHER" id="PTHR22792:SF132">
    <property type="entry name" value="LA-RELATED PROTEIN 1"/>
    <property type="match status" value="1"/>
</dbReference>
<feature type="compositionally biased region" description="Low complexity" evidence="4">
    <location>
        <begin position="628"/>
        <end position="641"/>
    </location>
</feature>
<name>A0A0N0BIJ3_9HYME</name>
<organism evidence="6 7">
    <name type="scientific">Melipona quadrifasciata</name>
    <dbReference type="NCBI Taxonomy" id="166423"/>
    <lineage>
        <taxon>Eukaryota</taxon>
        <taxon>Metazoa</taxon>
        <taxon>Ecdysozoa</taxon>
        <taxon>Arthropoda</taxon>
        <taxon>Hexapoda</taxon>
        <taxon>Insecta</taxon>
        <taxon>Pterygota</taxon>
        <taxon>Neoptera</taxon>
        <taxon>Endopterygota</taxon>
        <taxon>Hymenoptera</taxon>
        <taxon>Apocrita</taxon>
        <taxon>Aculeata</taxon>
        <taxon>Apoidea</taxon>
        <taxon>Anthophila</taxon>
        <taxon>Apidae</taxon>
        <taxon>Melipona</taxon>
    </lineage>
</organism>
<keyword evidence="1 3" id="KW-0694">RNA-binding</keyword>
<accession>A0A0N0BIJ3</accession>
<feature type="compositionally biased region" description="Acidic residues" evidence="4">
    <location>
        <begin position="709"/>
        <end position="721"/>
    </location>
</feature>
<feature type="region of interest" description="Disordered" evidence="4">
    <location>
        <begin position="587"/>
        <end position="740"/>
    </location>
</feature>
<feature type="compositionally biased region" description="Basic and acidic residues" evidence="4">
    <location>
        <begin position="908"/>
        <end position="918"/>
    </location>
</feature>
<keyword evidence="7" id="KW-1185">Reference proteome</keyword>
<feature type="region of interest" description="Disordered" evidence="4">
    <location>
        <begin position="835"/>
        <end position="933"/>
    </location>
</feature>
<dbReference type="GO" id="GO:0010494">
    <property type="term" value="C:cytoplasmic stress granule"/>
    <property type="evidence" value="ECO:0007669"/>
    <property type="project" value="TreeGrafter"/>
</dbReference>
<evidence type="ECO:0000256" key="2">
    <source>
        <dbReference type="ARBA" id="ARBA00072183"/>
    </source>
</evidence>
<feature type="region of interest" description="Disordered" evidence="4">
    <location>
        <begin position="275"/>
        <end position="332"/>
    </location>
</feature>
<evidence type="ECO:0000256" key="1">
    <source>
        <dbReference type="ARBA" id="ARBA00022884"/>
    </source>
</evidence>
<feature type="region of interest" description="Disordered" evidence="4">
    <location>
        <begin position="1150"/>
        <end position="1240"/>
    </location>
</feature>
<dbReference type="SUPFAM" id="SSF46785">
    <property type="entry name" value="Winged helix' DNA-binding domain"/>
    <property type="match status" value="1"/>
</dbReference>
<feature type="domain" description="HTH La-type RNA-binding" evidence="5">
    <location>
        <begin position="428"/>
        <end position="519"/>
    </location>
</feature>
<evidence type="ECO:0000313" key="6">
    <source>
        <dbReference type="EMBL" id="KOX77768.1"/>
    </source>
</evidence>
<reference evidence="6 7" key="1">
    <citation type="submission" date="2015-07" db="EMBL/GenBank/DDBJ databases">
        <title>The genome of Melipona quadrifasciata.</title>
        <authorList>
            <person name="Pan H."/>
            <person name="Kapheim K."/>
        </authorList>
    </citation>
    <scope>NUCLEOTIDE SEQUENCE [LARGE SCALE GENOMIC DNA]</scope>
    <source>
        <strain evidence="6">0111107301</strain>
        <tissue evidence="6">Whole body</tissue>
    </source>
</reference>
<feature type="compositionally biased region" description="Basic and acidic residues" evidence="4">
    <location>
        <begin position="304"/>
        <end position="327"/>
    </location>
</feature>
<feature type="compositionally biased region" description="Basic and acidic residues" evidence="4">
    <location>
        <begin position="690"/>
        <end position="708"/>
    </location>
</feature>
<dbReference type="PANTHER" id="PTHR22792">
    <property type="entry name" value="LUPUS LA PROTEIN-RELATED"/>
    <property type="match status" value="1"/>
</dbReference>
<feature type="compositionally biased region" description="Polar residues" evidence="4">
    <location>
        <begin position="279"/>
        <end position="302"/>
    </location>
</feature>
<dbReference type="SMART" id="SM00684">
    <property type="entry name" value="DM15"/>
    <property type="match status" value="3"/>
</dbReference>
<dbReference type="FunFam" id="1.10.10.10:FF:000131">
    <property type="entry name" value="la-related protein 1B isoform X2"/>
    <property type="match status" value="1"/>
</dbReference>
<dbReference type="PROSITE" id="PS50961">
    <property type="entry name" value="HTH_LA"/>
    <property type="match status" value="1"/>
</dbReference>
<dbReference type="InterPro" id="IPR036388">
    <property type="entry name" value="WH-like_DNA-bd_sf"/>
</dbReference>
<feature type="compositionally biased region" description="Basic and acidic residues" evidence="4">
    <location>
        <begin position="146"/>
        <end position="159"/>
    </location>
</feature>
<dbReference type="GO" id="GO:0045727">
    <property type="term" value="P:positive regulation of translation"/>
    <property type="evidence" value="ECO:0007669"/>
    <property type="project" value="TreeGrafter"/>
</dbReference>
<dbReference type="GO" id="GO:0005829">
    <property type="term" value="C:cytosol"/>
    <property type="evidence" value="ECO:0007669"/>
    <property type="project" value="TreeGrafter"/>
</dbReference>
<feature type="region of interest" description="Disordered" evidence="4">
    <location>
        <begin position="1"/>
        <end position="85"/>
    </location>
</feature>
<feature type="compositionally biased region" description="Polar residues" evidence="4">
    <location>
        <begin position="28"/>
        <end position="56"/>
    </location>
</feature>
<dbReference type="GO" id="GO:0008187">
    <property type="term" value="F:poly-pyrimidine tract binding"/>
    <property type="evidence" value="ECO:0007669"/>
    <property type="project" value="UniProtKB-ARBA"/>
</dbReference>
<sequence>MAAKVATGTQGSTQREQGPGVSYASILNPKSGNDTRVANKGNNKENISGQMVQQQAVPIRDRIGSQSLSAKGKCYQRTGRRVNSQSKIEKHYGNELPAVEQNQLVTWKENLVEQQSETVVEQLNGDVGSDGEFQTVAPKSARRKEKLREQQREFRERQRYRDHRHPLRGHTRSNERGYKERDRGDKGSVDHVVGSKDVSKDKEEPEAESEIQSSAPVKYVEAPLPAVNPWTKKNGINGGNYPTIVTVSKDRRKFNQKASDFSDIGDWPTLEASGEKKTVVTTQKQNNLVEPSNGKESSSNVVDSRGKENKEQNHCQDDNEEHVDINEKKKKASKQKWLPLEIDITKNRSKRDRSPKYHHQREKNGEEVGNMIDQRTSQEAVEVDEIIEEEEGVVDEALIGMHKFGLLDPNYMMAYMGTFYFNNTNFININTTTLKEFLRNQIEYYFSEENLLRDFFLRRKMDSQGFLPITLIASFHRVQTLTTDVGLVIEAIMESDKLELVDGFKVRTKIDPLKWPILDATGNPVFSELFDTSNTSQNEVILSSTSESNFCPAARPLSTIPIPPVPRILQSNHIIPTIGRLSESESISSSIGDSLNPDVPEFIPNEPVMSDSKSESSKIEKQSEEVKSFPLSSSDDSSLFSKNESLEKENKISTTTKCSSPNPVSEMQVNGESQSVNDVWKEVRRRVKPSHKEKNEEKEKVDNIKSEEREELDFQFDEELDTPPPTGRHNAFSEWSEDDEDYELSDRDVNKLLIFTQTTVSMSTRIPKHEGHDRTGDWTTRVKMTQDLEQAINDGLYYYEEDLWIKDGQRYGSSSSIGSYKTVNVISQEDFEKMAPKAPKKNNPEVPPPPPAAIDDIEMSHSLPTQMSATTDNQEKRDRRIDRSRWNDKSRRDSRSGRRGVPRFFAVVKDEPSVDPRTPRKRKTRHSNNPPVEHHVGWIMDVREHRPRTYSTGSSTGTSPNEGYLASSYGSAPQSLPTFHHPSHALLKENGFTQQVYHKYHSRCLKERKRLGIGQSQEMNTLFRFWSFFLRENFNRTMYEEFRTVAKEDASEGYRYGLECLFRFYSYGLEKRFRQHLYKDFQFETIQDYESGQLYGLEKFWAFLKYYKHSDQLQVDPKLQEYLSKFKSIEDFRVVEPQINEMLQTFAANSRSQAAKRRNRSVSESAGDGDASPSNRVRRLSGGSSAVTLPTPSSENNPVAQKSRVDSVNLSQPRSRVNSFGSGRLTLRVPQQREPCRSHF</sequence>
<gene>
    <name evidence="6" type="ORF">WN51_10558</name>
</gene>
<feature type="compositionally biased region" description="Polar residues" evidence="4">
    <location>
        <begin position="1182"/>
        <end position="1221"/>
    </location>
</feature>
<feature type="compositionally biased region" description="Basic residues" evidence="4">
    <location>
        <begin position="160"/>
        <end position="171"/>
    </location>
</feature>
<dbReference type="Pfam" id="PF05383">
    <property type="entry name" value="La"/>
    <property type="match status" value="1"/>
</dbReference>
<proteinExistence type="predicted"/>
<dbReference type="Pfam" id="PF21071">
    <property type="entry name" value="LARP1_HEAT"/>
    <property type="match status" value="1"/>
</dbReference>
<feature type="compositionally biased region" description="Polar residues" evidence="4">
    <location>
        <begin position="862"/>
        <end position="872"/>
    </location>
</feature>
<feature type="compositionally biased region" description="Polar residues" evidence="4">
    <location>
        <begin position="652"/>
        <end position="677"/>
    </location>
</feature>
<dbReference type="InterPro" id="IPR045180">
    <property type="entry name" value="La_dom_prot"/>
</dbReference>
<feature type="region of interest" description="Disordered" evidence="4">
    <location>
        <begin position="123"/>
        <end position="218"/>
    </location>
</feature>
<dbReference type="GO" id="GO:0000339">
    <property type="term" value="F:RNA cap binding"/>
    <property type="evidence" value="ECO:0007669"/>
    <property type="project" value="InterPro"/>
</dbReference>
<dbReference type="OrthoDB" id="340227at2759"/>
<dbReference type="STRING" id="166423.A0A0N0BIJ3"/>
<protein>
    <recommendedName>
        <fullName evidence="2">La-related protein 1</fullName>
    </recommendedName>
</protein>
<dbReference type="Proteomes" id="UP000053105">
    <property type="component" value="Unassembled WGS sequence"/>
</dbReference>
<feature type="compositionally biased region" description="Polar residues" evidence="4">
    <location>
        <begin position="7"/>
        <end position="16"/>
    </location>
</feature>
<dbReference type="Gene3D" id="1.10.10.10">
    <property type="entry name" value="Winged helix-like DNA-binding domain superfamily/Winged helix DNA-binding domain"/>
    <property type="match status" value="1"/>
</dbReference>